<dbReference type="Pfam" id="PF00902">
    <property type="entry name" value="TatC"/>
    <property type="match status" value="1"/>
</dbReference>
<keyword evidence="5" id="KW-1003">Cell membrane</keyword>
<dbReference type="Proteomes" id="UP001595758">
    <property type="component" value="Unassembled WGS sequence"/>
</dbReference>
<accession>A0ABV8CE70</accession>
<keyword evidence="5" id="KW-0813">Transport</keyword>
<dbReference type="InterPro" id="IPR002033">
    <property type="entry name" value="TatC"/>
</dbReference>
<proteinExistence type="inferred from homology"/>
<keyword evidence="2 5" id="KW-0812">Transmembrane</keyword>
<comment type="subunit">
    <text evidence="5">The Tat system comprises two distinct complexes: a TatABC complex, containing multiple copies of TatA, TatB and TatC subunits, and a separate TatA complex, containing only TatA subunits. Substrates initially bind to the TatABC complex, which probably triggers association of the separate TatA complex to form the active translocon.</text>
</comment>
<name>A0ABV8CE70_9GAMM</name>
<evidence type="ECO:0000256" key="2">
    <source>
        <dbReference type="ARBA" id="ARBA00022692"/>
    </source>
</evidence>
<comment type="similarity">
    <text evidence="5">Belongs to the TatC family.</text>
</comment>
<protein>
    <recommendedName>
        <fullName evidence="5">Sec-independent protein translocase protein TatC</fullName>
    </recommendedName>
</protein>
<feature type="transmembrane region" description="Helical" evidence="5">
    <location>
        <begin position="205"/>
        <end position="225"/>
    </location>
</feature>
<feature type="transmembrane region" description="Helical" evidence="5">
    <location>
        <begin position="60"/>
        <end position="81"/>
    </location>
</feature>
<evidence type="ECO:0000256" key="1">
    <source>
        <dbReference type="ARBA" id="ARBA00004141"/>
    </source>
</evidence>
<keyword evidence="5" id="KW-0811">Translocation</keyword>
<gene>
    <name evidence="5 6" type="primary">tatC</name>
    <name evidence="6" type="ORF">ACFORL_04555</name>
</gene>
<dbReference type="PANTHER" id="PTHR30371:SF0">
    <property type="entry name" value="SEC-INDEPENDENT PROTEIN TRANSLOCASE PROTEIN TATC, CHLOROPLASTIC-RELATED"/>
    <property type="match status" value="1"/>
</dbReference>
<keyword evidence="3 5" id="KW-1133">Transmembrane helix</keyword>
<keyword evidence="7" id="KW-1185">Reference proteome</keyword>
<feature type="transmembrane region" description="Helical" evidence="5">
    <location>
        <begin position="102"/>
        <end position="129"/>
    </location>
</feature>
<comment type="function">
    <text evidence="5">Part of the twin-arginine translocation (Tat) system that transports large folded proteins containing a characteristic twin-arginine motif in their signal peptide across membranes. Together with TatB, TatC is part of a receptor directly interacting with Tat signal peptides.</text>
</comment>
<evidence type="ECO:0000256" key="5">
    <source>
        <dbReference type="HAMAP-Rule" id="MF_00902"/>
    </source>
</evidence>
<reference evidence="7" key="1">
    <citation type="journal article" date="2019" name="Int. J. Syst. Evol. Microbiol.">
        <title>The Global Catalogue of Microorganisms (GCM) 10K type strain sequencing project: providing services to taxonomists for standard genome sequencing and annotation.</title>
        <authorList>
            <consortium name="The Broad Institute Genomics Platform"/>
            <consortium name="The Broad Institute Genome Sequencing Center for Infectious Disease"/>
            <person name="Wu L."/>
            <person name="Ma J."/>
        </authorList>
    </citation>
    <scope>NUCLEOTIDE SEQUENCE [LARGE SCALE GENOMIC DNA]</scope>
    <source>
        <strain evidence="7">CCUG 59858</strain>
    </source>
</reference>
<dbReference type="EMBL" id="JBHSAB010000004">
    <property type="protein sequence ID" value="MFC3908345.1"/>
    <property type="molecule type" value="Genomic_DNA"/>
</dbReference>
<evidence type="ECO:0000256" key="4">
    <source>
        <dbReference type="ARBA" id="ARBA00023136"/>
    </source>
</evidence>
<evidence type="ECO:0000313" key="6">
    <source>
        <dbReference type="EMBL" id="MFC3908345.1"/>
    </source>
</evidence>
<keyword evidence="4 5" id="KW-0472">Membrane</keyword>
<comment type="caution">
    <text evidence="6">The sequence shown here is derived from an EMBL/GenBank/DDBJ whole genome shotgun (WGS) entry which is preliminary data.</text>
</comment>
<dbReference type="NCBIfam" id="TIGR00945">
    <property type="entry name" value="tatC"/>
    <property type="match status" value="1"/>
</dbReference>
<comment type="caution">
    <text evidence="5">Lacks conserved residue(s) required for the propagation of feature annotation.</text>
</comment>
<evidence type="ECO:0000313" key="7">
    <source>
        <dbReference type="Proteomes" id="UP001595758"/>
    </source>
</evidence>
<feature type="transmembrane region" description="Helical" evidence="5">
    <location>
        <begin position="182"/>
        <end position="199"/>
    </location>
</feature>
<comment type="subcellular location">
    <subcellularLocation>
        <location evidence="5">Cell membrane</location>
        <topology evidence="5">Multi-pass membrane protein</topology>
    </subcellularLocation>
    <subcellularLocation>
        <location evidence="1">Membrane</location>
        <topology evidence="1">Multi-pass membrane protein</topology>
    </subcellularLocation>
</comment>
<keyword evidence="5" id="KW-0653">Protein transport</keyword>
<sequence length="236" mass="26864">MLGHLLELRQRAIKILCTFGVLFLLCFYYADSLFTILVSPLMHALPVGEQLIATQVTSPVFTPLALATNIALFATAPVFLWQVWRFVIPGLYRRERRLMQGIILTSLGLFCLGVLFCFWVILPFMFRFFLQAVPAGVKMLPDMANATDFITRMLLLFGLCFQVPLIVQTLVQFRLVTVDQLIKIRPYIIVAAFTVAMLLTPPDVMSQIMLAIPLCLLYEFGILLARGRHFFVKKIQ</sequence>
<dbReference type="PRINTS" id="PR01840">
    <property type="entry name" value="TATCFAMILY"/>
</dbReference>
<organism evidence="6 7">
    <name type="scientific">Legionella dresdenensis</name>
    <dbReference type="NCBI Taxonomy" id="450200"/>
    <lineage>
        <taxon>Bacteria</taxon>
        <taxon>Pseudomonadati</taxon>
        <taxon>Pseudomonadota</taxon>
        <taxon>Gammaproteobacteria</taxon>
        <taxon>Legionellales</taxon>
        <taxon>Legionellaceae</taxon>
        <taxon>Legionella</taxon>
    </lineage>
</organism>
<dbReference type="HAMAP" id="MF_00902">
    <property type="entry name" value="TatC"/>
    <property type="match status" value="1"/>
</dbReference>
<dbReference type="RefSeq" id="WP_382341532.1">
    <property type="nucleotide sequence ID" value="NZ_JBHSAB010000004.1"/>
</dbReference>
<feature type="transmembrane region" description="Helical" evidence="5">
    <location>
        <begin position="149"/>
        <end position="170"/>
    </location>
</feature>
<dbReference type="PANTHER" id="PTHR30371">
    <property type="entry name" value="SEC-INDEPENDENT PROTEIN TRANSLOCASE PROTEIN TATC"/>
    <property type="match status" value="1"/>
</dbReference>
<evidence type="ECO:0000256" key="3">
    <source>
        <dbReference type="ARBA" id="ARBA00022989"/>
    </source>
</evidence>